<name>A0A1I6A1Y6_9BACI</name>
<feature type="coiled-coil region" evidence="1">
    <location>
        <begin position="56"/>
        <end position="83"/>
    </location>
</feature>
<dbReference type="Proteomes" id="UP000182762">
    <property type="component" value="Unassembled WGS sequence"/>
</dbReference>
<comment type="caution">
    <text evidence="2">The sequence shown here is derived from an EMBL/GenBank/DDBJ whole genome shotgun (WGS) entry which is preliminary data.</text>
</comment>
<evidence type="ECO:0000256" key="1">
    <source>
        <dbReference type="SAM" id="Coils"/>
    </source>
</evidence>
<accession>A0A1I6A1Y6</accession>
<organism evidence="2 3">
    <name type="scientific">Priestia endophytica DSM 13796</name>
    <dbReference type="NCBI Taxonomy" id="1121089"/>
    <lineage>
        <taxon>Bacteria</taxon>
        <taxon>Bacillati</taxon>
        <taxon>Bacillota</taxon>
        <taxon>Bacilli</taxon>
        <taxon>Bacillales</taxon>
        <taxon>Bacillaceae</taxon>
        <taxon>Priestia</taxon>
    </lineage>
</organism>
<protein>
    <recommendedName>
        <fullName evidence="4">DUF2573 domain-containing protein</fullName>
    </recommendedName>
</protein>
<dbReference type="EMBL" id="FOXX01000005">
    <property type="protein sequence ID" value="SFQ62603.1"/>
    <property type="molecule type" value="Genomic_DNA"/>
</dbReference>
<evidence type="ECO:0008006" key="4">
    <source>
        <dbReference type="Google" id="ProtNLM"/>
    </source>
</evidence>
<proteinExistence type="predicted"/>
<reference evidence="2 3" key="1">
    <citation type="submission" date="2016-10" db="EMBL/GenBank/DDBJ databases">
        <authorList>
            <person name="Varghese N."/>
            <person name="Submissions S."/>
        </authorList>
    </citation>
    <scope>NUCLEOTIDE SEQUENCE [LARGE SCALE GENOMIC DNA]</scope>
    <source>
        <strain evidence="2 3">DSM 13796</strain>
    </source>
</reference>
<dbReference type="Pfam" id="PF10835">
    <property type="entry name" value="DUF2573"/>
    <property type="match status" value="1"/>
</dbReference>
<dbReference type="GeneID" id="93711084"/>
<evidence type="ECO:0000313" key="2">
    <source>
        <dbReference type="EMBL" id="SFQ62603.1"/>
    </source>
</evidence>
<evidence type="ECO:0000313" key="3">
    <source>
        <dbReference type="Proteomes" id="UP000182762"/>
    </source>
</evidence>
<gene>
    <name evidence="2" type="ORF">SAMN02745910_02432</name>
</gene>
<sequence>MKEEFQGQFSALIEKYTELMLGDTSEELQEKIKMWALYTHISKTMPPLAKHWNSQYPDAKKEMIDLVREIKELNERHRENQKKA</sequence>
<dbReference type="InterPro" id="IPR020393">
    <property type="entry name" value="Uncharacterised_YusU"/>
</dbReference>
<dbReference type="RefSeq" id="WP_019394995.1">
    <property type="nucleotide sequence ID" value="NZ_FOXX01000005.1"/>
</dbReference>
<keyword evidence="3" id="KW-1185">Reference proteome</keyword>
<keyword evidence="1" id="KW-0175">Coiled coil</keyword>